<dbReference type="Proteomes" id="UP000003457">
    <property type="component" value="Unassembled WGS sequence"/>
</dbReference>
<gene>
    <name evidence="2" type="ORF">HMPREF9003_1677</name>
</gene>
<evidence type="ECO:0008006" key="4">
    <source>
        <dbReference type="Google" id="ProtNLM"/>
    </source>
</evidence>
<dbReference type="SUPFAM" id="SSF53850">
    <property type="entry name" value="Periplasmic binding protein-like II"/>
    <property type="match status" value="1"/>
</dbReference>
<keyword evidence="1" id="KW-0472">Membrane</keyword>
<evidence type="ECO:0000313" key="3">
    <source>
        <dbReference type="Proteomes" id="UP000003457"/>
    </source>
</evidence>
<protein>
    <recommendedName>
        <fullName evidence="4">ABC transporter permease</fullName>
    </recommendedName>
</protein>
<evidence type="ECO:0000256" key="1">
    <source>
        <dbReference type="SAM" id="Phobius"/>
    </source>
</evidence>
<feature type="transmembrane region" description="Helical" evidence="1">
    <location>
        <begin position="52"/>
        <end position="74"/>
    </location>
</feature>
<dbReference type="Gene3D" id="3.40.190.10">
    <property type="entry name" value="Periplasmic binding protein-like II"/>
    <property type="match status" value="1"/>
</dbReference>
<dbReference type="AlphaFoldDB" id="A0AB72YZS5"/>
<dbReference type="EMBL" id="AEHJ01000029">
    <property type="protein sequence ID" value="EFO77224.1"/>
    <property type="molecule type" value="Genomic_DNA"/>
</dbReference>
<keyword evidence="1" id="KW-1133">Transmembrane helix</keyword>
<accession>A0AB72YZS5</accession>
<comment type="caution">
    <text evidence="2">The sequence shown here is derived from an EMBL/GenBank/DDBJ whole genome shotgun (WGS) entry which is preliminary data.</text>
</comment>
<sequence length="244" mass="26553">MIGMALSTQLTEEQQEAINTLASAPAYANESKLSIFRQLPWRKKLEYFREHFLIPVAAAAIIIALVTFLAVRFISPDARPALYAAVVDDALTTSEATNLQNELEDKLGVSVIIDDYFDMDKDGLTKLQTMLSSKQIDVIIAPHKIFKQLAGYGYLTNLESTVSKSDNTKLDDATVQLKGFSDADDDGIDSSGTGKGASKSYGLKLSDATGWTSIADSDHSALIGIATGTKNTGTAQRFIDWLYR</sequence>
<proteinExistence type="predicted"/>
<evidence type="ECO:0000313" key="2">
    <source>
        <dbReference type="EMBL" id="EFO77224.1"/>
    </source>
</evidence>
<keyword evidence="1" id="KW-0812">Transmembrane</keyword>
<organism evidence="2 3">
    <name type="scientific">Bifidobacterium dentium JCVIHMP022</name>
    <dbReference type="NCBI Taxonomy" id="553191"/>
    <lineage>
        <taxon>Bacteria</taxon>
        <taxon>Bacillati</taxon>
        <taxon>Actinomycetota</taxon>
        <taxon>Actinomycetes</taxon>
        <taxon>Bifidobacteriales</taxon>
        <taxon>Bifidobacteriaceae</taxon>
        <taxon>Bifidobacterium</taxon>
    </lineage>
</organism>
<reference evidence="2 3" key="1">
    <citation type="submission" date="2010-10" db="EMBL/GenBank/DDBJ databases">
        <authorList>
            <person name="Durkin A.S."/>
            <person name="Madupu R."/>
            <person name="Torralba M."/>
            <person name="Gillis M."/>
            <person name="Methe B."/>
            <person name="Sutton G."/>
            <person name="Nelson K.E."/>
        </authorList>
    </citation>
    <scope>NUCLEOTIDE SEQUENCE [LARGE SCALE GENOMIC DNA]</scope>
    <source>
        <strain evidence="2 3">JCVIHMP022</strain>
    </source>
</reference>
<name>A0AB72YZS5_9BIFI</name>